<keyword evidence="2" id="KW-1185">Reference proteome</keyword>
<organism evidence="1 2">
    <name type="scientific">Paramuricea clavata</name>
    <name type="common">Red gorgonian</name>
    <name type="synonym">Violescent sea-whip</name>
    <dbReference type="NCBI Taxonomy" id="317549"/>
    <lineage>
        <taxon>Eukaryota</taxon>
        <taxon>Metazoa</taxon>
        <taxon>Cnidaria</taxon>
        <taxon>Anthozoa</taxon>
        <taxon>Octocorallia</taxon>
        <taxon>Malacalcyonacea</taxon>
        <taxon>Plexauridae</taxon>
        <taxon>Paramuricea</taxon>
    </lineage>
</organism>
<dbReference type="PANTHER" id="PTHR46791">
    <property type="entry name" value="EXPRESSED PROTEIN"/>
    <property type="match status" value="1"/>
</dbReference>
<name>A0A7D9E512_PARCT</name>
<dbReference type="OrthoDB" id="5965659at2759"/>
<reference evidence="1" key="1">
    <citation type="submission" date="2020-04" db="EMBL/GenBank/DDBJ databases">
        <authorList>
            <person name="Alioto T."/>
            <person name="Alioto T."/>
            <person name="Gomez Garrido J."/>
        </authorList>
    </citation>
    <scope>NUCLEOTIDE SEQUENCE</scope>
    <source>
        <strain evidence="1">A484AB</strain>
    </source>
</reference>
<dbReference type="EMBL" id="CACRXK020003747">
    <property type="protein sequence ID" value="CAB4000071.1"/>
    <property type="molecule type" value="Genomic_DNA"/>
</dbReference>
<protein>
    <submittedName>
        <fullName evidence="1">Uncharacterized protein</fullName>
    </submittedName>
</protein>
<evidence type="ECO:0000313" key="1">
    <source>
        <dbReference type="EMBL" id="CAB4000071.1"/>
    </source>
</evidence>
<dbReference type="Proteomes" id="UP001152795">
    <property type="component" value="Unassembled WGS sequence"/>
</dbReference>
<sequence length="229" mass="26480">MPRFNVATYVKEQKRLREKVVLENRQLKLLQDEISAAAKLKEERNLTGLEKSTEGLITRLDWIINMMTRSASSLQIDNELLQTLIHSANSLGEADKDIYHCYRVGRIFSGERGRPKYNISREQLELYLHYGFSLGKISEMLFVSTKTVRHRIEEFNIKSMAFSDLSNEDLDTVVSEIMREFPNCGSKRMSGFLLARGLQIQQARVREALRRTDPDGVLLRSLQLRTIAR</sequence>
<dbReference type="AlphaFoldDB" id="A0A7D9E512"/>
<accession>A0A7D9E512</accession>
<comment type="caution">
    <text evidence="1">The sequence shown here is derived from an EMBL/GenBank/DDBJ whole genome shotgun (WGS) entry which is preliminary data.</text>
</comment>
<gene>
    <name evidence="1" type="ORF">PACLA_8A047071</name>
</gene>
<feature type="non-terminal residue" evidence="1">
    <location>
        <position position="229"/>
    </location>
</feature>
<proteinExistence type="predicted"/>
<evidence type="ECO:0000313" key="2">
    <source>
        <dbReference type="Proteomes" id="UP001152795"/>
    </source>
</evidence>
<dbReference type="PANTHER" id="PTHR46791:SF5">
    <property type="entry name" value="CLR5 DOMAIN-CONTAINING PROTEIN-RELATED"/>
    <property type="match status" value="1"/>
</dbReference>